<keyword evidence="1" id="KW-0732">Signal</keyword>
<feature type="chain" id="PRO_5047550667" evidence="1">
    <location>
        <begin position="22"/>
        <end position="365"/>
    </location>
</feature>
<feature type="signal peptide" evidence="1">
    <location>
        <begin position="1"/>
        <end position="21"/>
    </location>
</feature>
<keyword evidence="3" id="KW-1185">Reference proteome</keyword>
<evidence type="ECO:0000313" key="3">
    <source>
        <dbReference type="Proteomes" id="UP001623852"/>
    </source>
</evidence>
<proteinExistence type="predicted"/>
<accession>A0ABZ2UK08</accession>
<name>A0ABZ2UK08_9FLAO</name>
<dbReference type="EMBL" id="CP150845">
    <property type="protein sequence ID" value="WYZ21897.1"/>
    <property type="molecule type" value="Genomic_DNA"/>
</dbReference>
<evidence type="ECO:0000313" key="2">
    <source>
        <dbReference type="EMBL" id="WYZ21897.1"/>
    </source>
</evidence>
<protein>
    <submittedName>
        <fullName evidence="2">Uncharacterized protein</fullName>
    </submittedName>
</protein>
<reference evidence="2 3" key="1">
    <citation type="submission" date="2024-03" db="EMBL/GenBank/DDBJ databases">
        <title>Flavobacterium soyae.</title>
        <authorList>
            <person name="Zheng W."/>
        </authorList>
    </citation>
    <scope>NUCLEOTIDE SEQUENCE [LARGE SCALE GENOMIC DNA]</scope>
    <source>
        <strain evidence="2 3">55</strain>
    </source>
</reference>
<dbReference type="RefSeq" id="WP_406845504.1">
    <property type="nucleotide sequence ID" value="NZ_CP150845.1"/>
</dbReference>
<organism evidence="2 3">
    <name type="scientific">Flavobacterium soyae</name>
    <dbReference type="NCBI Taxonomy" id="2903098"/>
    <lineage>
        <taxon>Bacteria</taxon>
        <taxon>Pseudomonadati</taxon>
        <taxon>Bacteroidota</taxon>
        <taxon>Flavobacteriia</taxon>
        <taxon>Flavobacteriales</taxon>
        <taxon>Flavobacteriaceae</taxon>
        <taxon>Flavobacterium</taxon>
    </lineage>
</organism>
<evidence type="ECO:0000256" key="1">
    <source>
        <dbReference type="SAM" id="SignalP"/>
    </source>
</evidence>
<gene>
    <name evidence="2" type="ORF">AABD74_10630</name>
</gene>
<sequence>MEKLCKLLFIVIILNFNSLKAQGIITSPDNSVNAITSSSSVIPKTELGAMTWTSTNAYGATPLIYRSRRFPDNGTGDFPFNQYGELMIQGNSHDNGNSSYNKGISFLTWDGTSPSPLIRMRISPTGNIGIGINDPSASLEIKTPAVTGAETLLKLSVSDAAQDYIRIANGTSANNQFVPSLQGYRTSDNRASLYLTAITEPNIDSGTDPLMTFDSRTTAAAIITRPLFAWDSYGNRKMILTANGSLGIGTLTTGTHKLAVEGSIGAREIKVQATGWSDFVFKKEYNLPTLEQVEKHINEKGHLENIPSEEEVLKNGINLGEMNAKLLQKIEELTLYSIEQQKELNAVKAKLERIENLLNEKPENK</sequence>
<dbReference type="Proteomes" id="UP001623852">
    <property type="component" value="Chromosome"/>
</dbReference>